<reference evidence="2" key="1">
    <citation type="submission" date="2021-02" db="EMBL/GenBank/DDBJ databases">
        <authorList>
            <person name="Nowell W R."/>
        </authorList>
    </citation>
    <scope>NUCLEOTIDE SEQUENCE</scope>
</reference>
<dbReference type="InterPro" id="IPR012337">
    <property type="entry name" value="RNaseH-like_sf"/>
</dbReference>
<comment type="caution">
    <text evidence="2">The sequence shown here is derived from an EMBL/GenBank/DDBJ whole genome shotgun (WGS) entry which is preliminary data.</text>
</comment>
<dbReference type="Pfam" id="PF02171">
    <property type="entry name" value="Piwi"/>
    <property type="match status" value="1"/>
</dbReference>
<dbReference type="OrthoDB" id="10252740at2759"/>
<dbReference type="Gene3D" id="3.30.420.10">
    <property type="entry name" value="Ribonuclease H-like superfamily/Ribonuclease H"/>
    <property type="match status" value="1"/>
</dbReference>
<dbReference type="SMART" id="SM00950">
    <property type="entry name" value="Piwi"/>
    <property type="match status" value="1"/>
</dbReference>
<sequence>MVLEVRHETSDGFVKGEMVRKVWYGTQEASASEMRNLSHPSDVRKGSASLIRNSTWFRKSVSKPLCALWNYGRFCTSHTKPKKFSIRAARPFNGLAITARNLFGPQNLKKVLYLCYETILVTHSTCSTDRPSVAAVVASRDPTNTLYAARLCEQYPKKGRCSLEIIKELDQMVADLLRLFACTCGGRLPNKIIFYRDGVDEGQYQKVLDNEVNKIKHAYRIVYGANPLPKLTFIVVKKRHNTRFFLYQDGEMLNAEAGTVIDQGITHPSQFDFYPCSQAGCKKFHLNKFE</sequence>
<dbReference type="SUPFAM" id="SSF53098">
    <property type="entry name" value="Ribonuclease H-like"/>
    <property type="match status" value="1"/>
</dbReference>
<dbReference type="PROSITE" id="PS50822">
    <property type="entry name" value="PIWI"/>
    <property type="match status" value="1"/>
</dbReference>
<dbReference type="EMBL" id="CAJNOJ010000261">
    <property type="protein sequence ID" value="CAF1348530.1"/>
    <property type="molecule type" value="Genomic_DNA"/>
</dbReference>
<dbReference type="AlphaFoldDB" id="A0A815H827"/>
<dbReference type="InterPro" id="IPR003165">
    <property type="entry name" value="Piwi"/>
</dbReference>
<name>A0A815H827_ADIRI</name>
<proteinExistence type="predicted"/>
<feature type="domain" description="Piwi" evidence="1">
    <location>
        <begin position="189"/>
        <end position="245"/>
    </location>
</feature>
<dbReference type="InterPro" id="IPR036397">
    <property type="entry name" value="RNaseH_sf"/>
</dbReference>
<accession>A0A815H827</accession>
<dbReference type="PANTHER" id="PTHR22891">
    <property type="entry name" value="EUKARYOTIC TRANSLATION INITIATION FACTOR 2C"/>
    <property type="match status" value="1"/>
</dbReference>
<gene>
    <name evidence="2" type="ORF">EDS130_LOCUS33141</name>
</gene>
<organism evidence="2 3">
    <name type="scientific">Adineta ricciae</name>
    <name type="common">Rotifer</name>
    <dbReference type="NCBI Taxonomy" id="249248"/>
    <lineage>
        <taxon>Eukaryota</taxon>
        <taxon>Metazoa</taxon>
        <taxon>Spiralia</taxon>
        <taxon>Gnathifera</taxon>
        <taxon>Rotifera</taxon>
        <taxon>Eurotatoria</taxon>
        <taxon>Bdelloidea</taxon>
        <taxon>Adinetida</taxon>
        <taxon>Adinetidae</taxon>
        <taxon>Adineta</taxon>
    </lineage>
</organism>
<protein>
    <recommendedName>
        <fullName evidence="1">Piwi domain-containing protein</fullName>
    </recommendedName>
</protein>
<evidence type="ECO:0000259" key="1">
    <source>
        <dbReference type="PROSITE" id="PS50822"/>
    </source>
</evidence>
<dbReference type="Proteomes" id="UP000663852">
    <property type="component" value="Unassembled WGS sequence"/>
</dbReference>
<evidence type="ECO:0000313" key="3">
    <source>
        <dbReference type="Proteomes" id="UP000663852"/>
    </source>
</evidence>
<dbReference type="GO" id="GO:0003676">
    <property type="term" value="F:nucleic acid binding"/>
    <property type="evidence" value="ECO:0007669"/>
    <property type="project" value="InterPro"/>
</dbReference>
<evidence type="ECO:0000313" key="2">
    <source>
        <dbReference type="EMBL" id="CAF1348530.1"/>
    </source>
</evidence>